<comment type="caution">
    <text evidence="2">The sequence shown here is derived from an EMBL/GenBank/DDBJ whole genome shotgun (WGS) entry which is preliminary data.</text>
</comment>
<dbReference type="OrthoDB" id="6359816at2759"/>
<accession>A0A9P4GN60</accession>
<dbReference type="InterPro" id="IPR000210">
    <property type="entry name" value="BTB/POZ_dom"/>
</dbReference>
<sequence length="211" mass="24009">MVLVQVPARKTLFNDATFSDIKILQIYNGRTKEYHAHKAVLCGHSGWFMKALTGPFMEASDPTIEIHDDNPEDFEAMLRYLYTMHYEPDEDILYVDRGFFTPSGLYILADKYNVDGLAMRALETFGYDDDVLLSDEHCEKVIEAYYSVCMIVNSAMGKAIAGYLLRHSMAFMKGYAFGKIICKYPVVGADILLAEKRMECLGKCNRPHKGR</sequence>
<dbReference type="CDD" id="cd18186">
    <property type="entry name" value="BTB_POZ_ZBTB_KLHL-like"/>
    <property type="match status" value="1"/>
</dbReference>
<evidence type="ECO:0000313" key="3">
    <source>
        <dbReference type="Proteomes" id="UP000800039"/>
    </source>
</evidence>
<dbReference type="AlphaFoldDB" id="A0A9P4GN60"/>
<feature type="domain" description="BTB" evidence="1">
    <location>
        <begin position="19"/>
        <end position="90"/>
    </location>
</feature>
<proteinExistence type="predicted"/>
<dbReference type="SMART" id="SM00225">
    <property type="entry name" value="BTB"/>
    <property type="match status" value="1"/>
</dbReference>
<dbReference type="SUPFAM" id="SSF54695">
    <property type="entry name" value="POZ domain"/>
    <property type="match status" value="1"/>
</dbReference>
<name>A0A9P4GN60_9PLEO</name>
<dbReference type="RefSeq" id="XP_040792091.1">
    <property type="nucleotide sequence ID" value="XM_040938304.1"/>
</dbReference>
<dbReference type="Pfam" id="PF00651">
    <property type="entry name" value="BTB"/>
    <property type="match status" value="1"/>
</dbReference>
<evidence type="ECO:0000313" key="2">
    <source>
        <dbReference type="EMBL" id="KAF1849528.1"/>
    </source>
</evidence>
<organism evidence="2 3">
    <name type="scientific">Cucurbitaria berberidis CBS 394.84</name>
    <dbReference type="NCBI Taxonomy" id="1168544"/>
    <lineage>
        <taxon>Eukaryota</taxon>
        <taxon>Fungi</taxon>
        <taxon>Dikarya</taxon>
        <taxon>Ascomycota</taxon>
        <taxon>Pezizomycotina</taxon>
        <taxon>Dothideomycetes</taxon>
        <taxon>Pleosporomycetidae</taxon>
        <taxon>Pleosporales</taxon>
        <taxon>Pleosporineae</taxon>
        <taxon>Cucurbitariaceae</taxon>
        <taxon>Cucurbitaria</taxon>
    </lineage>
</organism>
<dbReference type="PROSITE" id="PS50097">
    <property type="entry name" value="BTB"/>
    <property type="match status" value="1"/>
</dbReference>
<dbReference type="Proteomes" id="UP000800039">
    <property type="component" value="Unassembled WGS sequence"/>
</dbReference>
<keyword evidence="3" id="KW-1185">Reference proteome</keyword>
<dbReference type="EMBL" id="ML976615">
    <property type="protein sequence ID" value="KAF1849528.1"/>
    <property type="molecule type" value="Genomic_DNA"/>
</dbReference>
<dbReference type="GeneID" id="63855558"/>
<evidence type="ECO:0000259" key="1">
    <source>
        <dbReference type="PROSITE" id="PS50097"/>
    </source>
</evidence>
<dbReference type="PANTHER" id="PTHR47843">
    <property type="entry name" value="BTB DOMAIN-CONTAINING PROTEIN-RELATED"/>
    <property type="match status" value="1"/>
</dbReference>
<reference evidence="2" key="1">
    <citation type="submission" date="2020-01" db="EMBL/GenBank/DDBJ databases">
        <authorList>
            <consortium name="DOE Joint Genome Institute"/>
            <person name="Haridas S."/>
            <person name="Albert R."/>
            <person name="Binder M."/>
            <person name="Bloem J."/>
            <person name="Labutti K."/>
            <person name="Salamov A."/>
            <person name="Andreopoulos B."/>
            <person name="Baker S.E."/>
            <person name="Barry K."/>
            <person name="Bills G."/>
            <person name="Bluhm B.H."/>
            <person name="Cannon C."/>
            <person name="Castanera R."/>
            <person name="Culley D.E."/>
            <person name="Daum C."/>
            <person name="Ezra D."/>
            <person name="Gonzalez J.B."/>
            <person name="Henrissat B."/>
            <person name="Kuo A."/>
            <person name="Liang C."/>
            <person name="Lipzen A."/>
            <person name="Lutzoni F."/>
            <person name="Magnuson J."/>
            <person name="Mondo S."/>
            <person name="Nolan M."/>
            <person name="Ohm R."/>
            <person name="Pangilinan J."/>
            <person name="Park H.-J."/>
            <person name="Ramirez L."/>
            <person name="Alfaro M."/>
            <person name="Sun H."/>
            <person name="Tritt A."/>
            <person name="Yoshinaga Y."/>
            <person name="Zwiers L.-H."/>
            <person name="Turgeon B.G."/>
            <person name="Goodwin S.B."/>
            <person name="Spatafora J.W."/>
            <person name="Crous P.W."/>
            <person name="Grigoriev I.V."/>
        </authorList>
    </citation>
    <scope>NUCLEOTIDE SEQUENCE</scope>
    <source>
        <strain evidence="2">CBS 394.84</strain>
    </source>
</reference>
<protein>
    <recommendedName>
        <fullName evidence="1">BTB domain-containing protein</fullName>
    </recommendedName>
</protein>
<gene>
    <name evidence="2" type="ORF">K460DRAFT_429052</name>
</gene>
<dbReference type="Gene3D" id="3.30.710.10">
    <property type="entry name" value="Potassium Channel Kv1.1, Chain A"/>
    <property type="match status" value="1"/>
</dbReference>
<dbReference type="InterPro" id="IPR011333">
    <property type="entry name" value="SKP1/BTB/POZ_sf"/>
</dbReference>